<protein>
    <submittedName>
        <fullName evidence="2">Uncharacterized protein</fullName>
    </submittedName>
</protein>
<organism evidence="2 3">
    <name type="scientific">Arenimonas caeni</name>
    <dbReference type="NCBI Taxonomy" id="2058085"/>
    <lineage>
        <taxon>Bacteria</taxon>
        <taxon>Pseudomonadati</taxon>
        <taxon>Pseudomonadota</taxon>
        <taxon>Gammaproteobacteria</taxon>
        <taxon>Lysobacterales</taxon>
        <taxon>Lysobacteraceae</taxon>
        <taxon>Arenimonas</taxon>
    </lineage>
</organism>
<gene>
    <name evidence="2" type="ORF">C6N40_06425</name>
</gene>
<feature type="compositionally biased region" description="Low complexity" evidence="1">
    <location>
        <begin position="75"/>
        <end position="85"/>
    </location>
</feature>
<name>A0A2P6MA05_9GAMM</name>
<feature type="compositionally biased region" description="Basic residues" evidence="1">
    <location>
        <begin position="86"/>
        <end position="108"/>
    </location>
</feature>
<keyword evidence="3" id="KW-1185">Reference proteome</keyword>
<evidence type="ECO:0000256" key="1">
    <source>
        <dbReference type="SAM" id="MobiDB-lite"/>
    </source>
</evidence>
<comment type="caution">
    <text evidence="2">The sequence shown here is derived from an EMBL/GenBank/DDBJ whole genome shotgun (WGS) entry which is preliminary data.</text>
</comment>
<evidence type="ECO:0000313" key="2">
    <source>
        <dbReference type="EMBL" id="PRH82837.1"/>
    </source>
</evidence>
<dbReference type="EMBL" id="PVLF01000005">
    <property type="protein sequence ID" value="PRH82837.1"/>
    <property type="molecule type" value="Genomic_DNA"/>
</dbReference>
<dbReference type="RefSeq" id="WP_106990182.1">
    <property type="nucleotide sequence ID" value="NZ_KZ679087.1"/>
</dbReference>
<reference evidence="2 3" key="1">
    <citation type="submission" date="2018-03" db="EMBL/GenBank/DDBJ databases">
        <title>Arenimonas caeni sp. nov., isolated from activated sludge.</title>
        <authorList>
            <person name="Liu H."/>
        </authorList>
    </citation>
    <scope>NUCLEOTIDE SEQUENCE [LARGE SCALE GENOMIC DNA]</scope>
    <source>
        <strain evidence="3">z29</strain>
    </source>
</reference>
<dbReference type="AlphaFoldDB" id="A0A2P6MA05"/>
<proteinExistence type="predicted"/>
<sequence>MSTMDDIRAFMARQAGPVTPAQVAEALELEGKKVRGAMYQAANQGAGIERLDDGTYSLIPGWKPTCKPAEAESVPTPAAKPAKTPRVAKARKPAKAKKAAKRASKRTTKAAPAAAPTLSLAATATVTRICLTTLVAAVLDGDVPITGRLRSALREASAATSQG</sequence>
<dbReference type="Proteomes" id="UP000241736">
    <property type="component" value="Unassembled WGS sequence"/>
</dbReference>
<evidence type="ECO:0000313" key="3">
    <source>
        <dbReference type="Proteomes" id="UP000241736"/>
    </source>
</evidence>
<feature type="region of interest" description="Disordered" evidence="1">
    <location>
        <begin position="68"/>
        <end position="113"/>
    </location>
</feature>
<accession>A0A2P6MA05</accession>